<dbReference type="EMBL" id="JACEIK010001396">
    <property type="protein sequence ID" value="MCD7469054.1"/>
    <property type="molecule type" value="Genomic_DNA"/>
</dbReference>
<evidence type="ECO:0000313" key="1">
    <source>
        <dbReference type="EMBL" id="MCD7469054.1"/>
    </source>
</evidence>
<accession>A0ABS8TDM3</accession>
<proteinExistence type="predicted"/>
<sequence length="93" mass="10591">MDEMAYRGRCIKDFSGLNQFGIEFSFVHFIRHVKRSEAATEELNLLVLDIGRNGVVTRITSFTLKIENSLLNQGSFVVWLKLNGVVTRVTPVF</sequence>
<name>A0ABS8TDM3_DATST</name>
<evidence type="ECO:0000313" key="2">
    <source>
        <dbReference type="Proteomes" id="UP000823775"/>
    </source>
</evidence>
<gene>
    <name evidence="1" type="ORF">HAX54_007674</name>
</gene>
<reference evidence="1 2" key="1">
    <citation type="journal article" date="2021" name="BMC Genomics">
        <title>Datura genome reveals duplications of psychoactive alkaloid biosynthetic genes and high mutation rate following tissue culture.</title>
        <authorList>
            <person name="Rajewski A."/>
            <person name="Carter-House D."/>
            <person name="Stajich J."/>
            <person name="Litt A."/>
        </authorList>
    </citation>
    <scope>NUCLEOTIDE SEQUENCE [LARGE SCALE GENOMIC DNA]</scope>
    <source>
        <strain evidence="1">AR-01</strain>
    </source>
</reference>
<keyword evidence="2" id="KW-1185">Reference proteome</keyword>
<comment type="caution">
    <text evidence="1">The sequence shown here is derived from an EMBL/GenBank/DDBJ whole genome shotgun (WGS) entry which is preliminary data.</text>
</comment>
<protein>
    <submittedName>
        <fullName evidence="1">Uncharacterized protein</fullName>
    </submittedName>
</protein>
<organism evidence="1 2">
    <name type="scientific">Datura stramonium</name>
    <name type="common">Jimsonweed</name>
    <name type="synonym">Common thornapple</name>
    <dbReference type="NCBI Taxonomy" id="4076"/>
    <lineage>
        <taxon>Eukaryota</taxon>
        <taxon>Viridiplantae</taxon>
        <taxon>Streptophyta</taxon>
        <taxon>Embryophyta</taxon>
        <taxon>Tracheophyta</taxon>
        <taxon>Spermatophyta</taxon>
        <taxon>Magnoliopsida</taxon>
        <taxon>eudicotyledons</taxon>
        <taxon>Gunneridae</taxon>
        <taxon>Pentapetalae</taxon>
        <taxon>asterids</taxon>
        <taxon>lamiids</taxon>
        <taxon>Solanales</taxon>
        <taxon>Solanaceae</taxon>
        <taxon>Solanoideae</taxon>
        <taxon>Datureae</taxon>
        <taxon>Datura</taxon>
    </lineage>
</organism>
<dbReference type="Proteomes" id="UP000823775">
    <property type="component" value="Unassembled WGS sequence"/>
</dbReference>